<sequence>SSDYLDSDTDSHCNRREDLASTNLFMNTYVLTITPTEPKIDLVYPCLVEWDKQRHVTLDLFENDEAIAEFMGIRDTIPIGDHKKGFYIDLDTYTYFKEEAELC</sequence>
<proteinExistence type="predicted"/>
<comment type="caution">
    <text evidence="1">The sequence shown here is derived from an EMBL/GenBank/DDBJ whole genome shotgun (WGS) entry which is preliminary data.</text>
</comment>
<evidence type="ECO:0000313" key="1">
    <source>
        <dbReference type="EMBL" id="KAH9311391.1"/>
    </source>
</evidence>
<dbReference type="Proteomes" id="UP000824469">
    <property type="component" value="Unassembled WGS sequence"/>
</dbReference>
<protein>
    <submittedName>
        <fullName evidence="1">Uncharacterized protein</fullName>
    </submittedName>
</protein>
<feature type="non-terminal residue" evidence="1">
    <location>
        <position position="103"/>
    </location>
</feature>
<dbReference type="EMBL" id="JAHRHJ020000006">
    <property type="protein sequence ID" value="KAH9311391.1"/>
    <property type="molecule type" value="Genomic_DNA"/>
</dbReference>
<keyword evidence="2" id="KW-1185">Reference proteome</keyword>
<reference evidence="1 2" key="1">
    <citation type="journal article" date="2021" name="Nat. Plants">
        <title>The Taxus genome provides insights into paclitaxel biosynthesis.</title>
        <authorList>
            <person name="Xiong X."/>
            <person name="Gou J."/>
            <person name="Liao Q."/>
            <person name="Li Y."/>
            <person name="Zhou Q."/>
            <person name="Bi G."/>
            <person name="Li C."/>
            <person name="Du R."/>
            <person name="Wang X."/>
            <person name="Sun T."/>
            <person name="Guo L."/>
            <person name="Liang H."/>
            <person name="Lu P."/>
            <person name="Wu Y."/>
            <person name="Zhang Z."/>
            <person name="Ro D.K."/>
            <person name="Shang Y."/>
            <person name="Huang S."/>
            <person name="Yan J."/>
        </authorList>
    </citation>
    <scope>NUCLEOTIDE SEQUENCE [LARGE SCALE GENOMIC DNA]</scope>
    <source>
        <strain evidence="1">Ta-2019</strain>
    </source>
</reference>
<gene>
    <name evidence="1" type="ORF">KI387_026426</name>
</gene>
<name>A0AA38L0Z3_TAXCH</name>
<dbReference type="AlphaFoldDB" id="A0AA38L0Z3"/>
<evidence type="ECO:0000313" key="2">
    <source>
        <dbReference type="Proteomes" id="UP000824469"/>
    </source>
</evidence>
<accession>A0AA38L0Z3</accession>
<feature type="non-terminal residue" evidence="1">
    <location>
        <position position="1"/>
    </location>
</feature>
<organism evidence="1 2">
    <name type="scientific">Taxus chinensis</name>
    <name type="common">Chinese yew</name>
    <name type="synonym">Taxus wallichiana var. chinensis</name>
    <dbReference type="NCBI Taxonomy" id="29808"/>
    <lineage>
        <taxon>Eukaryota</taxon>
        <taxon>Viridiplantae</taxon>
        <taxon>Streptophyta</taxon>
        <taxon>Embryophyta</taxon>
        <taxon>Tracheophyta</taxon>
        <taxon>Spermatophyta</taxon>
        <taxon>Pinopsida</taxon>
        <taxon>Pinidae</taxon>
        <taxon>Conifers II</taxon>
        <taxon>Cupressales</taxon>
        <taxon>Taxaceae</taxon>
        <taxon>Taxus</taxon>
    </lineage>
</organism>